<keyword evidence="2" id="KW-1185">Reference proteome</keyword>
<proteinExistence type="predicted"/>
<gene>
    <name evidence="1" type="ORF">V6N12_055759</name>
</gene>
<accession>A0ABR2ABC1</accession>
<sequence>MAAIFATSHCSASSLASQGAIVYLSSPRRFHLLSSRAAGPICIKLNNLTRNCSRSSNDAPFIVADDQKFSNKQVISITPRLYDYILANVRELPILQQLREETANMSGSEMQFTF</sequence>
<reference evidence="1 2" key="1">
    <citation type="journal article" date="2024" name="G3 (Bethesda)">
        <title>Genome assembly of Hibiscus sabdariffa L. provides insights into metabolisms of medicinal natural products.</title>
        <authorList>
            <person name="Kim T."/>
        </authorList>
    </citation>
    <scope>NUCLEOTIDE SEQUENCE [LARGE SCALE GENOMIC DNA]</scope>
    <source>
        <strain evidence="1">TK-2024</strain>
        <tissue evidence="1">Old leaves</tissue>
    </source>
</reference>
<protein>
    <submittedName>
        <fullName evidence="1">Uncharacterized protein</fullName>
    </submittedName>
</protein>
<name>A0ABR2ABC1_9ROSI</name>
<dbReference type="Proteomes" id="UP001472677">
    <property type="component" value="Unassembled WGS sequence"/>
</dbReference>
<dbReference type="EMBL" id="JBBPBM010000883">
    <property type="protein sequence ID" value="KAK8489915.1"/>
    <property type="molecule type" value="Genomic_DNA"/>
</dbReference>
<evidence type="ECO:0000313" key="1">
    <source>
        <dbReference type="EMBL" id="KAK8489915.1"/>
    </source>
</evidence>
<organism evidence="1 2">
    <name type="scientific">Hibiscus sabdariffa</name>
    <name type="common">roselle</name>
    <dbReference type="NCBI Taxonomy" id="183260"/>
    <lineage>
        <taxon>Eukaryota</taxon>
        <taxon>Viridiplantae</taxon>
        <taxon>Streptophyta</taxon>
        <taxon>Embryophyta</taxon>
        <taxon>Tracheophyta</taxon>
        <taxon>Spermatophyta</taxon>
        <taxon>Magnoliopsida</taxon>
        <taxon>eudicotyledons</taxon>
        <taxon>Gunneridae</taxon>
        <taxon>Pentapetalae</taxon>
        <taxon>rosids</taxon>
        <taxon>malvids</taxon>
        <taxon>Malvales</taxon>
        <taxon>Malvaceae</taxon>
        <taxon>Malvoideae</taxon>
        <taxon>Hibiscus</taxon>
    </lineage>
</organism>
<evidence type="ECO:0000313" key="2">
    <source>
        <dbReference type="Proteomes" id="UP001472677"/>
    </source>
</evidence>
<comment type="caution">
    <text evidence="1">The sequence shown here is derived from an EMBL/GenBank/DDBJ whole genome shotgun (WGS) entry which is preliminary data.</text>
</comment>